<dbReference type="PANTHER" id="PTHR30349">
    <property type="entry name" value="PHAGE INTEGRASE-RELATED"/>
    <property type="match status" value="1"/>
</dbReference>
<dbReference type="InterPro" id="IPR013762">
    <property type="entry name" value="Integrase-like_cat_sf"/>
</dbReference>
<accession>A0A941E942</accession>
<dbReference type="InterPro" id="IPR050090">
    <property type="entry name" value="Tyrosine_recombinase_XerCD"/>
</dbReference>
<name>A0A941E942_9ACTN</name>
<sequence>MDRTTTAVLRRHRARQQAESVKNGTMPSGYVFTNLRGAPLNPDRLTRLLYEFIAAAGLPPVRLHDLRHGAASLALQAGADLKVVQDQLGHSSIVITADTYVSVLPDVARQAAEDTATLILQAGRLIPGTNRPAGRSARRNRARTGPAPRPTPHRAGVARLPQRDQEIGGRGRRLSQPLTR</sequence>
<dbReference type="EMBL" id="JAGSOH010000014">
    <property type="protein sequence ID" value="MBR7826253.1"/>
    <property type="molecule type" value="Genomic_DNA"/>
</dbReference>
<evidence type="ECO:0000256" key="3">
    <source>
        <dbReference type="ARBA" id="ARBA00023172"/>
    </source>
</evidence>
<evidence type="ECO:0000313" key="7">
    <source>
        <dbReference type="Proteomes" id="UP000676325"/>
    </source>
</evidence>
<dbReference type="Pfam" id="PF00589">
    <property type="entry name" value="Phage_integrase"/>
    <property type="match status" value="1"/>
</dbReference>
<dbReference type="GO" id="GO:0003677">
    <property type="term" value="F:DNA binding"/>
    <property type="evidence" value="ECO:0007669"/>
    <property type="project" value="UniProtKB-KW"/>
</dbReference>
<dbReference type="Gene3D" id="1.10.443.10">
    <property type="entry name" value="Intergrase catalytic core"/>
    <property type="match status" value="1"/>
</dbReference>
<dbReference type="SUPFAM" id="SSF56349">
    <property type="entry name" value="DNA breaking-rejoining enzymes"/>
    <property type="match status" value="1"/>
</dbReference>
<keyword evidence="7" id="KW-1185">Reference proteome</keyword>
<evidence type="ECO:0000256" key="1">
    <source>
        <dbReference type="ARBA" id="ARBA00008857"/>
    </source>
</evidence>
<dbReference type="GO" id="GO:0015074">
    <property type="term" value="P:DNA integration"/>
    <property type="evidence" value="ECO:0007669"/>
    <property type="project" value="InterPro"/>
</dbReference>
<dbReference type="Proteomes" id="UP000676325">
    <property type="component" value="Unassembled WGS sequence"/>
</dbReference>
<feature type="domain" description="Tyr recombinase" evidence="5">
    <location>
        <begin position="1"/>
        <end position="113"/>
    </location>
</feature>
<dbReference type="InterPro" id="IPR011010">
    <property type="entry name" value="DNA_brk_join_enz"/>
</dbReference>
<evidence type="ECO:0000256" key="2">
    <source>
        <dbReference type="ARBA" id="ARBA00023125"/>
    </source>
</evidence>
<keyword evidence="3" id="KW-0233">DNA recombination</keyword>
<comment type="caution">
    <text evidence="6">The sequence shown here is derived from an EMBL/GenBank/DDBJ whole genome shotgun (WGS) entry which is preliminary data.</text>
</comment>
<dbReference type="PANTHER" id="PTHR30349:SF41">
    <property type="entry name" value="INTEGRASE_RECOMBINASE PROTEIN MJ0367-RELATED"/>
    <property type="match status" value="1"/>
</dbReference>
<dbReference type="AlphaFoldDB" id="A0A941E942"/>
<evidence type="ECO:0000259" key="5">
    <source>
        <dbReference type="PROSITE" id="PS51898"/>
    </source>
</evidence>
<evidence type="ECO:0000313" key="6">
    <source>
        <dbReference type="EMBL" id="MBR7826253.1"/>
    </source>
</evidence>
<dbReference type="GO" id="GO:0006310">
    <property type="term" value="P:DNA recombination"/>
    <property type="evidence" value="ECO:0007669"/>
    <property type="project" value="UniProtKB-KW"/>
</dbReference>
<dbReference type="PROSITE" id="PS51898">
    <property type="entry name" value="TYR_RECOMBINASE"/>
    <property type="match status" value="1"/>
</dbReference>
<proteinExistence type="inferred from homology"/>
<comment type="similarity">
    <text evidence="1">Belongs to the 'phage' integrase family.</text>
</comment>
<feature type="region of interest" description="Disordered" evidence="4">
    <location>
        <begin position="127"/>
        <end position="180"/>
    </location>
</feature>
<keyword evidence="2" id="KW-0238">DNA-binding</keyword>
<dbReference type="RefSeq" id="WP_212517401.1">
    <property type="nucleotide sequence ID" value="NZ_JAGSOH010000014.1"/>
</dbReference>
<dbReference type="InterPro" id="IPR002104">
    <property type="entry name" value="Integrase_catalytic"/>
</dbReference>
<gene>
    <name evidence="6" type="ORF">KDK95_08070</name>
</gene>
<reference evidence="6" key="1">
    <citation type="submission" date="2021-04" db="EMBL/GenBank/DDBJ databases">
        <title>Genome based classification of Actinospica acidithermotolerans sp. nov., an actinobacterium isolated from an Indonesian hot spring.</title>
        <authorList>
            <person name="Kusuma A.B."/>
            <person name="Putra K.E."/>
            <person name="Nafisah S."/>
            <person name="Loh J."/>
            <person name="Nouioui I."/>
            <person name="Goodfellow M."/>
        </authorList>
    </citation>
    <scope>NUCLEOTIDE SEQUENCE</scope>
    <source>
        <strain evidence="6">MGRD01-02</strain>
    </source>
</reference>
<protein>
    <submittedName>
        <fullName evidence="6">Tyrosine-type recombinase/integrase</fullName>
    </submittedName>
</protein>
<organism evidence="6 7">
    <name type="scientific">Actinospica acidithermotolerans</name>
    <dbReference type="NCBI Taxonomy" id="2828514"/>
    <lineage>
        <taxon>Bacteria</taxon>
        <taxon>Bacillati</taxon>
        <taxon>Actinomycetota</taxon>
        <taxon>Actinomycetes</taxon>
        <taxon>Catenulisporales</taxon>
        <taxon>Actinospicaceae</taxon>
        <taxon>Actinospica</taxon>
    </lineage>
</organism>
<evidence type="ECO:0000256" key="4">
    <source>
        <dbReference type="SAM" id="MobiDB-lite"/>
    </source>
</evidence>